<dbReference type="PANTHER" id="PTHR36456">
    <property type="entry name" value="UPF0232 PROTEIN SCO3875"/>
    <property type="match status" value="1"/>
</dbReference>
<comment type="caution">
    <text evidence="2">The sequence shown here is derived from an EMBL/GenBank/DDBJ whole genome shotgun (WGS) entry which is preliminary data.</text>
</comment>
<accession>A0A420WH68</accession>
<dbReference type="RefSeq" id="WP_083859722.1">
    <property type="nucleotide sequence ID" value="NZ_RBIG01000002.1"/>
</dbReference>
<feature type="region of interest" description="Disordered" evidence="1">
    <location>
        <begin position="1"/>
        <end position="24"/>
    </location>
</feature>
<sequence length="184" mass="19681">MTKRKTQPESGVSASGENAPPAAVRHRRLSSVAAPVRGLAKKLLGGKAAVEASVMLDWPAIVGTEIAERCQPRKLARGRGANAGAATLHLTVDAPFALEIQYSAAQIVERVNRYLGYPAVARLALHQGELLREEKPRLPQIPPLAAPTRQQLDQDISGIADDGLRQALDRLGQAVLAKPGPDRR</sequence>
<dbReference type="Pfam" id="PF05258">
    <property type="entry name" value="DciA"/>
    <property type="match status" value="1"/>
</dbReference>
<evidence type="ECO:0000313" key="3">
    <source>
        <dbReference type="Proteomes" id="UP000277424"/>
    </source>
</evidence>
<dbReference type="Proteomes" id="UP000277424">
    <property type="component" value="Unassembled WGS sequence"/>
</dbReference>
<reference evidence="2 3" key="1">
    <citation type="submission" date="2018-10" db="EMBL/GenBank/DDBJ databases">
        <title>Comparative analysis of microorganisms from saline springs in Andes Mountain Range, Colombia.</title>
        <authorList>
            <person name="Rubin E."/>
        </authorList>
    </citation>
    <scope>NUCLEOTIDE SEQUENCE [LARGE SCALE GENOMIC DNA]</scope>
    <source>
        <strain evidence="2 3">USBA 36</strain>
    </source>
</reference>
<gene>
    <name evidence="2" type="ORF">BCL74_2260</name>
</gene>
<evidence type="ECO:0000313" key="2">
    <source>
        <dbReference type="EMBL" id="RKQ70316.1"/>
    </source>
</evidence>
<evidence type="ECO:0000256" key="1">
    <source>
        <dbReference type="SAM" id="MobiDB-lite"/>
    </source>
</evidence>
<dbReference type="PIRSF" id="PIRSF032064">
    <property type="entry name" value="UCP032064"/>
    <property type="match status" value="1"/>
</dbReference>
<proteinExistence type="predicted"/>
<dbReference type="OrthoDB" id="7160947at2"/>
<name>A0A420WH68_9PROT</name>
<protein>
    <submittedName>
        <fullName evidence="2">Uncharacterized protein</fullName>
    </submittedName>
</protein>
<dbReference type="InterPro" id="IPR010593">
    <property type="entry name" value="DUF1159"/>
</dbReference>
<dbReference type="AlphaFoldDB" id="A0A420WH68"/>
<dbReference type="InterPro" id="IPR007922">
    <property type="entry name" value="DciA-like"/>
</dbReference>
<dbReference type="EMBL" id="RBIG01000002">
    <property type="protein sequence ID" value="RKQ70316.1"/>
    <property type="molecule type" value="Genomic_DNA"/>
</dbReference>
<dbReference type="PANTHER" id="PTHR36456:SF1">
    <property type="entry name" value="UPF0232 PROTEIN SCO3875"/>
    <property type="match status" value="1"/>
</dbReference>
<organism evidence="2 3">
    <name type="scientific">Oceanibaculum indicum</name>
    <dbReference type="NCBI Taxonomy" id="526216"/>
    <lineage>
        <taxon>Bacteria</taxon>
        <taxon>Pseudomonadati</taxon>
        <taxon>Pseudomonadota</taxon>
        <taxon>Alphaproteobacteria</taxon>
        <taxon>Rhodospirillales</taxon>
        <taxon>Oceanibaculaceae</taxon>
        <taxon>Oceanibaculum</taxon>
    </lineage>
</organism>